<dbReference type="RefSeq" id="WP_263608596.1">
    <property type="nucleotide sequence ID" value="NZ_JAOVQM010000004.1"/>
</dbReference>
<dbReference type="Proteomes" id="UP001177160">
    <property type="component" value="Unassembled WGS sequence"/>
</dbReference>
<evidence type="ECO:0000313" key="2">
    <source>
        <dbReference type="EMBL" id="MCV2232409.1"/>
    </source>
</evidence>
<feature type="domain" description="YlxR" evidence="1">
    <location>
        <begin position="9"/>
        <end position="81"/>
    </location>
</feature>
<dbReference type="InterPro" id="IPR037465">
    <property type="entry name" value="YlxR"/>
</dbReference>
<organism evidence="2 3">
    <name type="scientific">Paracholeplasma manati</name>
    <dbReference type="NCBI Taxonomy" id="591373"/>
    <lineage>
        <taxon>Bacteria</taxon>
        <taxon>Bacillati</taxon>
        <taxon>Mycoplasmatota</taxon>
        <taxon>Mollicutes</taxon>
        <taxon>Acholeplasmatales</taxon>
        <taxon>Acholeplasmataceae</taxon>
        <taxon>Paracholeplasma</taxon>
    </lineage>
</organism>
<dbReference type="Gene3D" id="3.30.1230.10">
    <property type="entry name" value="YlxR-like"/>
    <property type="match status" value="1"/>
</dbReference>
<reference evidence="2" key="1">
    <citation type="submission" date="2022-09" db="EMBL/GenBank/DDBJ databases">
        <title>Novel Mycoplasma species identified in domestic and wild animals.</title>
        <authorList>
            <person name="Volokhov D.V."/>
            <person name="Furtak V.A."/>
            <person name="Zagorodnyaya T.A."/>
        </authorList>
    </citation>
    <scope>NUCLEOTIDE SEQUENCE</scope>
    <source>
        <strain evidence="2">Oakley</strain>
    </source>
</reference>
<comment type="caution">
    <text evidence="2">The sequence shown here is derived from an EMBL/GenBank/DDBJ whole genome shotgun (WGS) entry which is preliminary data.</text>
</comment>
<evidence type="ECO:0000313" key="3">
    <source>
        <dbReference type="Proteomes" id="UP001177160"/>
    </source>
</evidence>
<dbReference type="NCBIfam" id="NF047356">
    <property type="entry name" value="RNA_bind_RnpM"/>
    <property type="match status" value="1"/>
</dbReference>
<sequence>MKEKKVPMRTCVVTKEVRPKKDLIRVVATQDGQVSVDVKGKANGRGAYLILSKEVIEKARKSKALDKKLEVTVPEAIYDTLLSLVEANA</sequence>
<keyword evidence="3" id="KW-1185">Reference proteome</keyword>
<dbReference type="PANTHER" id="PTHR34215">
    <property type="entry name" value="BLL0784 PROTEIN"/>
    <property type="match status" value="1"/>
</dbReference>
<dbReference type="SUPFAM" id="SSF64376">
    <property type="entry name" value="YlxR-like"/>
    <property type="match status" value="1"/>
</dbReference>
<dbReference type="EMBL" id="JAOVQM010000004">
    <property type="protein sequence ID" value="MCV2232409.1"/>
    <property type="molecule type" value="Genomic_DNA"/>
</dbReference>
<proteinExistence type="predicted"/>
<dbReference type="InterPro" id="IPR035931">
    <property type="entry name" value="YlxR-like_sf"/>
</dbReference>
<dbReference type="InterPro" id="IPR007393">
    <property type="entry name" value="YlxR_dom"/>
</dbReference>
<evidence type="ECO:0000259" key="1">
    <source>
        <dbReference type="Pfam" id="PF04296"/>
    </source>
</evidence>
<dbReference type="Pfam" id="PF04296">
    <property type="entry name" value="YlxR"/>
    <property type="match status" value="1"/>
</dbReference>
<dbReference type="PANTHER" id="PTHR34215:SF1">
    <property type="entry name" value="YLXR DOMAIN-CONTAINING PROTEIN"/>
    <property type="match status" value="1"/>
</dbReference>
<dbReference type="CDD" id="cd00279">
    <property type="entry name" value="YlxR"/>
    <property type="match status" value="1"/>
</dbReference>
<name>A0ABT2Y6Q0_9MOLU</name>
<accession>A0ABT2Y6Q0</accession>
<protein>
    <submittedName>
        <fullName evidence="2">YlxR family protein</fullName>
    </submittedName>
</protein>
<gene>
    <name evidence="2" type="ORF">N7548_06180</name>
</gene>